<reference evidence="3 4" key="1">
    <citation type="submission" date="2015-09" db="EMBL/GenBank/DDBJ databases">
        <title>Bacillus cereus food isolates.</title>
        <authorList>
            <person name="Boekhorst J."/>
        </authorList>
    </citation>
    <scope>NUCLEOTIDE SEQUENCE [LARGE SCALE GENOMIC DNA]</scope>
    <source>
        <strain evidence="3 4">B4088</strain>
    </source>
</reference>
<gene>
    <name evidence="3" type="ORF">B4088_0958</name>
</gene>
<accession>A0A161SI38</accession>
<evidence type="ECO:0000313" key="4">
    <source>
        <dbReference type="Proteomes" id="UP000076482"/>
    </source>
</evidence>
<dbReference type="GO" id="GO:0005975">
    <property type="term" value="P:carbohydrate metabolic process"/>
    <property type="evidence" value="ECO:0007669"/>
    <property type="project" value="InterPro"/>
</dbReference>
<organism evidence="3 4">
    <name type="scientific">Bacillus cereus</name>
    <dbReference type="NCBI Taxonomy" id="1396"/>
    <lineage>
        <taxon>Bacteria</taxon>
        <taxon>Bacillati</taxon>
        <taxon>Bacillota</taxon>
        <taxon>Bacilli</taxon>
        <taxon>Bacillales</taxon>
        <taxon>Bacillaceae</taxon>
        <taxon>Bacillus</taxon>
        <taxon>Bacillus cereus group</taxon>
    </lineage>
</organism>
<dbReference type="AlphaFoldDB" id="A0A161SI38"/>
<dbReference type="SUPFAM" id="SSF53738">
    <property type="entry name" value="Phosphoglucomutase, first 3 domains"/>
    <property type="match status" value="1"/>
</dbReference>
<evidence type="ECO:0000313" key="3">
    <source>
        <dbReference type="EMBL" id="KZD71228.1"/>
    </source>
</evidence>
<dbReference type="PATRIC" id="fig|1396.535.peg.1027"/>
<evidence type="ECO:0000259" key="2">
    <source>
        <dbReference type="Pfam" id="PF02878"/>
    </source>
</evidence>
<dbReference type="InterPro" id="IPR005844">
    <property type="entry name" value="A-D-PHexomutase_a/b/a-I"/>
</dbReference>
<comment type="caution">
    <text evidence="3">The sequence shown here is derived from an EMBL/GenBank/DDBJ whole genome shotgun (WGS) entry which is preliminary data.</text>
</comment>
<comment type="similarity">
    <text evidence="1">Belongs to the phosphohexose mutase family.</text>
</comment>
<name>A0A161SI38_BACCE</name>
<dbReference type="GO" id="GO:0016868">
    <property type="term" value="F:intramolecular phosphotransferase activity"/>
    <property type="evidence" value="ECO:0007669"/>
    <property type="project" value="InterPro"/>
</dbReference>
<dbReference type="RefSeq" id="WP_063260122.1">
    <property type="nucleotide sequence ID" value="NZ_LJKE01000020.1"/>
</dbReference>
<dbReference type="InterPro" id="IPR016055">
    <property type="entry name" value="A-D-PHexomutase_a/b/a-I/II/III"/>
</dbReference>
<protein>
    <submittedName>
        <fullName evidence="3">Phosphoglucomutase/phosphomannomutase family protein</fullName>
    </submittedName>
</protein>
<dbReference type="Pfam" id="PF02878">
    <property type="entry name" value="PGM_PMM_I"/>
    <property type="match status" value="1"/>
</dbReference>
<evidence type="ECO:0000256" key="1">
    <source>
        <dbReference type="ARBA" id="ARBA00010231"/>
    </source>
</evidence>
<sequence length="362" mass="40477">MDYQKSFSGWLGEFGAEATYEAIGEISKKLISYYKSHTAPGQKLVIGYDTRVYSKRIAQYIATLSSQMGLKVFFSNAPTPSAVLVESCVRKKCIGAIVVTGDDSESWDIGLRAYKANGMSIKEELLNVDISSPSNEQNPFAHWVKKGFVEEFDPMICYQNRIQQTLNLSEHSPAVNWMMFNPLFGSGTTIMEQLFIQNKVDGYTTNGDFTTQVHSILPKPSLHIQDTHTDMLSYNCSIGFIMSPDGFDFECVTETHTLSKSEIITLLVEMHKESVEPLLISSKWASELSDTTASCVTLIEEKQFNIALEEYNYSLAIDAEGRVYANNIPVPDALYVGLCFFSGVNSEKYQSTIEEFVAETIN</sequence>
<feature type="domain" description="Alpha-D-phosphohexomutase alpha/beta/alpha" evidence="2">
    <location>
        <begin position="8"/>
        <end position="124"/>
    </location>
</feature>
<proteinExistence type="inferred from homology"/>
<dbReference type="Gene3D" id="3.40.120.10">
    <property type="entry name" value="Alpha-D-Glucose-1,6-Bisphosphate, subunit A, domain 3"/>
    <property type="match status" value="1"/>
</dbReference>
<dbReference type="EMBL" id="LJKE01000020">
    <property type="protein sequence ID" value="KZD71228.1"/>
    <property type="molecule type" value="Genomic_DNA"/>
</dbReference>
<dbReference type="Proteomes" id="UP000076482">
    <property type="component" value="Unassembled WGS sequence"/>
</dbReference>